<keyword evidence="10" id="KW-0175">Coiled coil</keyword>
<keyword evidence="2" id="KW-0433">Leucine-rich repeat</keyword>
<comment type="subcellular location">
    <subcellularLocation>
        <location evidence="9">Endomembrane system</location>
        <topology evidence="9">Single-pass type I membrane protein</topology>
    </subcellularLocation>
</comment>
<feature type="chain" id="PRO_5025654163" evidence="13">
    <location>
        <begin position="30"/>
        <end position="1440"/>
    </location>
</feature>
<keyword evidence="3 12" id="KW-0812">Transmembrane</keyword>
<feature type="compositionally biased region" description="Basic and acidic residues" evidence="11">
    <location>
        <begin position="192"/>
        <end position="205"/>
    </location>
</feature>
<evidence type="ECO:0000256" key="6">
    <source>
        <dbReference type="ARBA" id="ARBA00022989"/>
    </source>
</evidence>
<evidence type="ECO:0000313" key="16">
    <source>
        <dbReference type="Proteomes" id="UP000436088"/>
    </source>
</evidence>
<dbReference type="GO" id="GO:0012505">
    <property type="term" value="C:endomembrane system"/>
    <property type="evidence" value="ECO:0007669"/>
    <property type="project" value="UniProtKB-SubCell"/>
</dbReference>
<keyword evidence="4 13" id="KW-0732">Signal</keyword>
<gene>
    <name evidence="15" type="ORF">F3Y22_tig00117022pilonHSYRG00029</name>
</gene>
<dbReference type="InterPro" id="IPR001404">
    <property type="entry name" value="Hsp90_fam"/>
</dbReference>
<dbReference type="PANTHER" id="PTHR46084:SF1">
    <property type="entry name" value="PROTEIN MALE DISCOVERER 2"/>
    <property type="match status" value="1"/>
</dbReference>
<name>A0A6A2XB57_HIBSY</name>
<dbReference type="FunFam" id="3.30.200.20:FF:000489">
    <property type="entry name" value="Inactive receptor-like serine/threonine-protein kinase"/>
    <property type="match status" value="1"/>
</dbReference>
<dbReference type="InterPro" id="IPR032675">
    <property type="entry name" value="LRR_dom_sf"/>
</dbReference>
<comment type="caution">
    <text evidence="15">The sequence shown here is derived from an EMBL/GenBank/DDBJ whole genome shotgun (WGS) entry which is preliminary data.</text>
</comment>
<dbReference type="InterPro" id="IPR001245">
    <property type="entry name" value="Ser-Thr/Tyr_kinase_cat_dom"/>
</dbReference>
<dbReference type="InterPro" id="IPR000719">
    <property type="entry name" value="Prot_kinase_dom"/>
</dbReference>
<dbReference type="PROSITE" id="PS50011">
    <property type="entry name" value="PROTEIN_KINASE_DOM"/>
    <property type="match status" value="1"/>
</dbReference>
<proteinExistence type="inferred from homology"/>
<evidence type="ECO:0000256" key="11">
    <source>
        <dbReference type="SAM" id="MobiDB-lite"/>
    </source>
</evidence>
<keyword evidence="5" id="KW-0677">Repeat</keyword>
<reference evidence="15" key="1">
    <citation type="submission" date="2019-09" db="EMBL/GenBank/DDBJ databases">
        <title>Draft genome information of white flower Hibiscus syriacus.</title>
        <authorList>
            <person name="Kim Y.-M."/>
        </authorList>
    </citation>
    <scope>NUCLEOTIDE SEQUENCE [LARGE SCALE GENOMIC DNA]</scope>
    <source>
        <strain evidence="15">YM2019G1</strain>
    </source>
</reference>
<keyword evidence="6 12" id="KW-1133">Transmembrane helix</keyword>
<feature type="transmembrane region" description="Helical" evidence="12">
    <location>
        <begin position="1083"/>
        <end position="1105"/>
    </location>
</feature>
<evidence type="ECO:0000256" key="7">
    <source>
        <dbReference type="ARBA" id="ARBA00023136"/>
    </source>
</evidence>
<dbReference type="Proteomes" id="UP000436088">
    <property type="component" value="Unassembled WGS sequence"/>
</dbReference>
<dbReference type="EMBL" id="VEPZ02001777">
    <property type="protein sequence ID" value="KAE8655579.1"/>
    <property type="molecule type" value="Genomic_DNA"/>
</dbReference>
<evidence type="ECO:0000256" key="4">
    <source>
        <dbReference type="ARBA" id="ARBA00022729"/>
    </source>
</evidence>
<evidence type="ECO:0000256" key="3">
    <source>
        <dbReference type="ARBA" id="ARBA00022692"/>
    </source>
</evidence>
<feature type="region of interest" description="Disordered" evidence="11">
    <location>
        <begin position="1046"/>
        <end position="1073"/>
    </location>
</feature>
<feature type="coiled-coil region" evidence="10">
    <location>
        <begin position="641"/>
        <end position="668"/>
    </location>
</feature>
<dbReference type="Pfam" id="PF07714">
    <property type="entry name" value="PK_Tyr_Ser-Thr"/>
    <property type="match status" value="1"/>
</dbReference>
<dbReference type="SUPFAM" id="SSF54211">
    <property type="entry name" value="Ribosomal protein S5 domain 2-like"/>
    <property type="match status" value="1"/>
</dbReference>
<dbReference type="GO" id="GO:0051082">
    <property type="term" value="F:unfolded protein binding"/>
    <property type="evidence" value="ECO:0007669"/>
    <property type="project" value="InterPro"/>
</dbReference>
<dbReference type="Gene3D" id="1.10.510.10">
    <property type="entry name" value="Transferase(Phosphotransferase) domain 1"/>
    <property type="match status" value="1"/>
</dbReference>
<keyword evidence="7 12" id="KW-0472">Membrane</keyword>
<feature type="region of interest" description="Disordered" evidence="11">
    <location>
        <begin position="186"/>
        <end position="227"/>
    </location>
</feature>
<evidence type="ECO:0000256" key="9">
    <source>
        <dbReference type="ARBA" id="ARBA00046288"/>
    </source>
</evidence>
<dbReference type="Gene3D" id="3.80.10.10">
    <property type="entry name" value="Ribonuclease Inhibitor"/>
    <property type="match status" value="2"/>
</dbReference>
<dbReference type="GO" id="GO:0005524">
    <property type="term" value="F:ATP binding"/>
    <property type="evidence" value="ECO:0007669"/>
    <property type="project" value="InterPro"/>
</dbReference>
<feature type="compositionally biased region" description="Polar residues" evidence="11">
    <location>
        <begin position="1059"/>
        <end position="1073"/>
    </location>
</feature>
<dbReference type="Gene3D" id="3.30.230.80">
    <property type="match status" value="1"/>
</dbReference>
<evidence type="ECO:0000256" key="8">
    <source>
        <dbReference type="ARBA" id="ARBA00023186"/>
    </source>
</evidence>
<dbReference type="GO" id="GO:0140662">
    <property type="term" value="F:ATP-dependent protein folding chaperone"/>
    <property type="evidence" value="ECO:0007669"/>
    <property type="project" value="InterPro"/>
</dbReference>
<evidence type="ECO:0000259" key="14">
    <source>
        <dbReference type="PROSITE" id="PS50011"/>
    </source>
</evidence>
<dbReference type="PANTHER" id="PTHR46084">
    <property type="entry name" value="PROTEIN MALE DISCOVERER 2"/>
    <property type="match status" value="1"/>
</dbReference>
<feature type="compositionally biased region" description="Polar residues" evidence="11">
    <location>
        <begin position="206"/>
        <end position="216"/>
    </location>
</feature>
<dbReference type="SUPFAM" id="SSF56112">
    <property type="entry name" value="Protein kinase-like (PK-like)"/>
    <property type="match status" value="1"/>
</dbReference>
<dbReference type="Gene3D" id="3.30.200.20">
    <property type="entry name" value="Phosphorylase Kinase, domain 1"/>
    <property type="match status" value="1"/>
</dbReference>
<sequence>MGGKSNSIGFYFLSLLLLVPSFIIHESLAISTDGSALLEFRAQIGSDPYGSFANWNSNDTTPCLWFGVHCVDGKVQMLDLSALALKGTLASELGKLSNLRSLCDVSVTIRGEAIRIGARELGKSEKGTTRTASCRCHNNWYSEPLFLATCSLLYPEKYQTMVETPDLSSIQQQIAELTTLVKQATDGTKPPKWWEEQDNRIKEQEQTSSENEQVNIPNLPKTDGKKPMLVTGMNESQFSYKHNEPEILKSKPAHGDSINEFTTSDIRILHNRGYKLFEKMSKLTFQHWTDHDSNDKLFRQVFTGGVDEFIKCEFNVEGLNLYMDRTKNWNRLEFAQQLQNQMKVQEELSNKTVTYYDTSWRNEGLLTWKYASMNSVDFPYTEGEVEFRSVLYIPGMGPLNNEDVTNSKTKNIHLYVKRVFISDEFDGELFPRYLSFVKGVVDSNDLPLSVSRETLQESRIVRIMRKRLVRKTFDMIQEISESENKEDYKKFWENFGRFLKLGCIEDTATDSLKSAKTAPFLEKLVQKDIEVLYLIEPIDEVAIKNLQTFKENKFVDISKEDLELGDEDERGMLDVNTAETKGDASDALAQALQEKMAALLLLSQHLSQQEERHLLEKNVNATLQKKIGELHRNFLQVTNKKVKALRELAQFKRRYQLLQAKISNEISEGFDPWGQGSFQGKRNVITIWEVNKESSRNQLLEQQFLNLKFFQKTQARLKFFAKIKLTDRGIKTEDRIYLKFRSYHQTSLAFRKGLKLAARFYGSIMLDKRKEQEHNQMQWMKLGLENVTVVNYIVLPAQFSDFDLWGQGSFRGEGIVTIRGEAIRIGARELGKSEKGWLYSVQPGLPAVGRNRFFGVVPKEFGELTKLEFLDLRENNLGRTIPAEMGNILSLKCLLLYDSKFEGSIPSDPGRPKLLSKLQLDGTLVSIFATGIGCANRKFGLCIWQSSGRQLNGVGSLFIPIIGALTRYLKYLSIQWFKLQRDSLAERNDSCRGDVPRSSEQQMTRYIRNLVVPLERRRLLLQLRDLPAAPAASVSSTEQIIALPSSRSSGSFPAVPKGTKTNSNLVDGSSQTSNRESTAENRWKYLLIIACVVVFLAFLTFVFLFRKRAAKSIRPWETGISGQLQKAFVTGVPKLNRPELDIACEDFSNIVWVIDGCTVYKGTLSSGVEIAVAAVRVSSSKEWSKTLEMTFRRKIDRMSRINHKNFVNLIGYCVDDEPFSRMMVFEYAPSGTLYEHLHEEYMDHLDWSARMRIVMGVAYCLLYLHHDLNPPLPHPKLTSISILLTDDYAAKVADVLGFDGLINSKNSGDDDPEQSTLPCLVDPETNVYSFGLLLLEIISGKFVYTKEQGHIEEWAAQYFNDKQSLSKVVDPTLQSFKTEELEAICEVIQECIQTDPKRRPTMEDVSTKLREALNIAPNQAAPRLSPLWWAELEILSMEVP</sequence>
<dbReference type="InterPro" id="IPR013210">
    <property type="entry name" value="LRR_N_plant-typ"/>
</dbReference>
<dbReference type="InterPro" id="IPR020568">
    <property type="entry name" value="Ribosomal_Su5_D2-typ_SF"/>
</dbReference>
<keyword evidence="16" id="KW-1185">Reference proteome</keyword>
<feature type="domain" description="Protein kinase" evidence="14">
    <location>
        <begin position="1110"/>
        <end position="1413"/>
    </location>
</feature>
<comment type="similarity">
    <text evidence="1">Belongs to the heat shock protein 90 family.</text>
</comment>
<keyword evidence="8" id="KW-0143">Chaperone</keyword>
<dbReference type="Pfam" id="PF08263">
    <property type="entry name" value="LRRNT_2"/>
    <property type="match status" value="1"/>
</dbReference>
<evidence type="ECO:0000256" key="10">
    <source>
        <dbReference type="SAM" id="Coils"/>
    </source>
</evidence>
<evidence type="ECO:0000256" key="12">
    <source>
        <dbReference type="SAM" id="Phobius"/>
    </source>
</evidence>
<evidence type="ECO:0000256" key="2">
    <source>
        <dbReference type="ARBA" id="ARBA00022614"/>
    </source>
</evidence>
<dbReference type="GO" id="GO:0016887">
    <property type="term" value="F:ATP hydrolysis activity"/>
    <property type="evidence" value="ECO:0007669"/>
    <property type="project" value="InterPro"/>
</dbReference>
<dbReference type="SUPFAM" id="SSF52058">
    <property type="entry name" value="L domain-like"/>
    <property type="match status" value="2"/>
</dbReference>
<dbReference type="Pfam" id="PF00183">
    <property type="entry name" value="HSP90"/>
    <property type="match status" value="1"/>
</dbReference>
<dbReference type="Gene3D" id="3.40.50.11260">
    <property type="match status" value="1"/>
</dbReference>
<protein>
    <submittedName>
        <fullName evidence="15">Inactive receptor-like protein kinase</fullName>
    </submittedName>
</protein>
<dbReference type="InterPro" id="IPR011009">
    <property type="entry name" value="Kinase-like_dom_sf"/>
</dbReference>
<organism evidence="15 16">
    <name type="scientific">Hibiscus syriacus</name>
    <name type="common">Rose of Sharon</name>
    <dbReference type="NCBI Taxonomy" id="106335"/>
    <lineage>
        <taxon>Eukaryota</taxon>
        <taxon>Viridiplantae</taxon>
        <taxon>Streptophyta</taxon>
        <taxon>Embryophyta</taxon>
        <taxon>Tracheophyta</taxon>
        <taxon>Spermatophyta</taxon>
        <taxon>Magnoliopsida</taxon>
        <taxon>eudicotyledons</taxon>
        <taxon>Gunneridae</taxon>
        <taxon>Pentapetalae</taxon>
        <taxon>rosids</taxon>
        <taxon>malvids</taxon>
        <taxon>Malvales</taxon>
        <taxon>Malvaceae</taxon>
        <taxon>Malvoideae</taxon>
        <taxon>Hibiscus</taxon>
    </lineage>
</organism>
<feature type="signal peptide" evidence="13">
    <location>
        <begin position="1"/>
        <end position="29"/>
    </location>
</feature>
<evidence type="ECO:0000313" key="15">
    <source>
        <dbReference type="EMBL" id="KAE8655579.1"/>
    </source>
</evidence>
<dbReference type="GO" id="GO:0004672">
    <property type="term" value="F:protein kinase activity"/>
    <property type="evidence" value="ECO:0007669"/>
    <property type="project" value="InterPro"/>
</dbReference>
<accession>A0A6A2XB57</accession>
<evidence type="ECO:0000256" key="13">
    <source>
        <dbReference type="SAM" id="SignalP"/>
    </source>
</evidence>
<evidence type="ECO:0000256" key="1">
    <source>
        <dbReference type="ARBA" id="ARBA00008239"/>
    </source>
</evidence>
<evidence type="ECO:0000256" key="5">
    <source>
        <dbReference type="ARBA" id="ARBA00022737"/>
    </source>
</evidence>